<proteinExistence type="predicted"/>
<organism evidence="1 2">
    <name type="scientific">Paraclostridium bifermentans</name>
    <name type="common">Clostridium bifermentans</name>
    <dbReference type="NCBI Taxonomy" id="1490"/>
    <lineage>
        <taxon>Bacteria</taxon>
        <taxon>Bacillati</taxon>
        <taxon>Bacillota</taxon>
        <taxon>Clostridia</taxon>
        <taxon>Peptostreptococcales</taxon>
        <taxon>Peptostreptococcaceae</taxon>
        <taxon>Paraclostridium</taxon>
    </lineage>
</organism>
<dbReference type="Proteomes" id="UP001239169">
    <property type="component" value="Plasmid unnamed1"/>
</dbReference>
<name>A0ABY8R8C4_PARBF</name>
<gene>
    <name evidence="1" type="ORF">QJS64_19335</name>
</gene>
<evidence type="ECO:0000313" key="1">
    <source>
        <dbReference type="EMBL" id="WGX77363.1"/>
    </source>
</evidence>
<dbReference type="EMBL" id="CP124686">
    <property type="protein sequence ID" value="WGX77363.1"/>
    <property type="molecule type" value="Genomic_DNA"/>
</dbReference>
<evidence type="ECO:0000313" key="2">
    <source>
        <dbReference type="Proteomes" id="UP001239169"/>
    </source>
</evidence>
<dbReference type="Pfam" id="PF04860">
    <property type="entry name" value="Phage_portal"/>
    <property type="match status" value="1"/>
</dbReference>
<protein>
    <submittedName>
        <fullName evidence="1">Phage portal protein</fullName>
    </submittedName>
</protein>
<reference evidence="1 2" key="1">
    <citation type="submission" date="2023-04" db="EMBL/GenBank/DDBJ databases">
        <title>Bacteria Genome Submission.</title>
        <authorList>
            <person name="Isaac P."/>
        </authorList>
    </citation>
    <scope>NUCLEOTIDE SEQUENCE [LARGE SCALE GENOMIC DNA]</scope>
    <source>
        <strain evidence="1 2">SampleS7P1</strain>
        <plasmid evidence="1 2">unnamed1</plasmid>
    </source>
</reference>
<keyword evidence="1" id="KW-0614">Plasmid</keyword>
<geneLocation type="plasmid" evidence="1 2">
    <name>unnamed1</name>
</geneLocation>
<dbReference type="InterPro" id="IPR006944">
    <property type="entry name" value="Phage/GTA_portal"/>
</dbReference>
<accession>A0ABY8R8C4</accession>
<keyword evidence="2" id="KW-1185">Reference proteome</keyword>
<sequence>MGLINRIFKKNKDIYTTNVKGINQNDTTFIDWNGGLYDSDIAKSAIHTNASNIAKLKPQHIRRSSGNTIYSPDRRISKMLMYPNPYMNMYDFLYKVGTHREEKDNAFIYFNRENFELYPISASTIELLESKSGDLFARFNFRIGSKVVIPFEDLIIIRKHFNTNDILETIVMHYKQL</sequence>